<name>A0A917EK14_9RHOB</name>
<reference evidence="1" key="1">
    <citation type="journal article" date="2014" name="Int. J. Syst. Evol. Microbiol.">
        <title>Complete genome sequence of Corynebacterium casei LMG S-19264T (=DSM 44701T), isolated from a smear-ripened cheese.</title>
        <authorList>
            <consortium name="US DOE Joint Genome Institute (JGI-PGF)"/>
            <person name="Walter F."/>
            <person name="Albersmeier A."/>
            <person name="Kalinowski J."/>
            <person name="Ruckert C."/>
        </authorList>
    </citation>
    <scope>NUCLEOTIDE SEQUENCE</scope>
    <source>
        <strain evidence="1">CGMCC 1.16012</strain>
    </source>
</reference>
<protein>
    <submittedName>
        <fullName evidence="1">Uncharacterized protein</fullName>
    </submittedName>
</protein>
<accession>A0A917EK14</accession>
<dbReference type="Proteomes" id="UP000606730">
    <property type="component" value="Unassembled WGS sequence"/>
</dbReference>
<proteinExistence type="predicted"/>
<dbReference type="AlphaFoldDB" id="A0A917EK14"/>
<comment type="caution">
    <text evidence="1">The sequence shown here is derived from an EMBL/GenBank/DDBJ whole genome shotgun (WGS) entry which is preliminary data.</text>
</comment>
<dbReference type="EMBL" id="BMKN01000001">
    <property type="protein sequence ID" value="GGE46799.1"/>
    <property type="molecule type" value="Genomic_DNA"/>
</dbReference>
<sequence>MDYFAFAQAGPYHPKQIMEDLKLDSQFWRRAAKDYIYPDNCLGRRALASVGVTICSDQHGVSQLGRPIIASIFVKAVDD</sequence>
<gene>
    <name evidence="1" type="ORF">GCM10011517_13180</name>
</gene>
<reference evidence="1" key="2">
    <citation type="submission" date="2020-09" db="EMBL/GenBank/DDBJ databases">
        <authorList>
            <person name="Sun Q."/>
            <person name="Zhou Y."/>
        </authorList>
    </citation>
    <scope>NUCLEOTIDE SEQUENCE</scope>
    <source>
        <strain evidence="1">CGMCC 1.16012</strain>
    </source>
</reference>
<keyword evidence="2" id="KW-1185">Reference proteome</keyword>
<evidence type="ECO:0000313" key="2">
    <source>
        <dbReference type="Proteomes" id="UP000606730"/>
    </source>
</evidence>
<organism evidence="1 2">
    <name type="scientific">Actibacterium pelagium</name>
    <dbReference type="NCBI Taxonomy" id="2029103"/>
    <lineage>
        <taxon>Bacteria</taxon>
        <taxon>Pseudomonadati</taxon>
        <taxon>Pseudomonadota</taxon>
        <taxon>Alphaproteobacteria</taxon>
        <taxon>Rhodobacterales</taxon>
        <taxon>Roseobacteraceae</taxon>
        <taxon>Actibacterium</taxon>
    </lineage>
</organism>
<evidence type="ECO:0000313" key="1">
    <source>
        <dbReference type="EMBL" id="GGE46799.1"/>
    </source>
</evidence>